<accession>A0A1J4PTI9</accession>
<sequence>MNDELTVLAEAGAAAVVTAMATDLWQETRGAVVALFRPDRRRRAALESQLDGNATLVRQASDPDAARQALFSYWTLELTALLRRDPAVRAALERLAAAVEDAPGGGTRGRVLRQTNTAHGSGTVFAVQQGDQHAYGAKAEWERGVESQG</sequence>
<protein>
    <submittedName>
        <fullName evidence="1">Uncharacterized protein</fullName>
    </submittedName>
</protein>
<evidence type="ECO:0000313" key="1">
    <source>
        <dbReference type="EMBL" id="OIK23430.1"/>
    </source>
</evidence>
<dbReference type="EMBL" id="LBDA02000105">
    <property type="protein sequence ID" value="OIK23430.1"/>
    <property type="molecule type" value="Genomic_DNA"/>
</dbReference>
<evidence type="ECO:0000313" key="2">
    <source>
        <dbReference type="Proteomes" id="UP000034838"/>
    </source>
</evidence>
<dbReference type="RefSeq" id="WP_046425178.1">
    <property type="nucleotide sequence ID" value="NZ_LBDA02000105.1"/>
</dbReference>
<gene>
    <name evidence="1" type="ORF">VT52_032450</name>
</gene>
<name>A0A1J4PTI9_9ACTN</name>
<proteinExistence type="predicted"/>
<dbReference type="Proteomes" id="UP000034838">
    <property type="component" value="Unassembled WGS sequence"/>
</dbReference>
<reference evidence="1" key="1">
    <citation type="submission" date="2016-10" db="EMBL/GenBank/DDBJ databases">
        <title>Genome sequence of Streptomyces malaysiense MUSC 136.</title>
        <authorList>
            <person name="Lee L.-H."/>
            <person name="Ser H.-L."/>
        </authorList>
    </citation>
    <scope>NUCLEOTIDE SEQUENCE [LARGE SCALE GENOMIC DNA]</scope>
    <source>
        <strain evidence="1">MUSC 136</strain>
    </source>
</reference>
<dbReference type="AlphaFoldDB" id="A0A1J4PTI9"/>
<dbReference type="OrthoDB" id="4245249at2"/>
<keyword evidence="2" id="KW-1185">Reference proteome</keyword>
<comment type="caution">
    <text evidence="1">The sequence shown here is derived from an EMBL/GenBank/DDBJ whole genome shotgun (WGS) entry which is preliminary data.</text>
</comment>
<organism evidence="1 2">
    <name type="scientific">Streptomyces malaysiense</name>
    <dbReference type="NCBI Taxonomy" id="1428626"/>
    <lineage>
        <taxon>Bacteria</taxon>
        <taxon>Bacillati</taxon>
        <taxon>Actinomycetota</taxon>
        <taxon>Actinomycetes</taxon>
        <taxon>Kitasatosporales</taxon>
        <taxon>Streptomycetaceae</taxon>
        <taxon>Streptomyces</taxon>
    </lineage>
</organism>